<sequence>MIPELLVTEFAKIVFGAAIETGVGKATESMIRKARDTIMPKLSRYPDADRAIAAAQQGSQPDLAKVTQYLQAAMKQDPAFAQEVERLAGHVVNVSSIADQRTLNQKSDRSHKTFQNKSKNVGQVGDQDISGNNIKHLGNNFY</sequence>
<dbReference type="RefSeq" id="WP_006098548.1">
    <property type="nucleotide sequence ID" value="NZ_DS989842.1"/>
</dbReference>
<proteinExistence type="predicted"/>
<dbReference type="HOGENOM" id="CLU_1812470_0_0_3"/>
<keyword evidence="2" id="KW-1185">Reference proteome</keyword>
<gene>
    <name evidence="1" type="ORF">MC7420_7850</name>
</gene>
<protein>
    <submittedName>
        <fullName evidence="1">Uncharacterized protein</fullName>
    </submittedName>
</protein>
<dbReference type="OrthoDB" id="487163at2"/>
<dbReference type="Proteomes" id="UP000003835">
    <property type="component" value="Unassembled WGS sequence"/>
</dbReference>
<evidence type="ECO:0000313" key="1">
    <source>
        <dbReference type="EMBL" id="EDX78112.1"/>
    </source>
</evidence>
<evidence type="ECO:0000313" key="2">
    <source>
        <dbReference type="Proteomes" id="UP000003835"/>
    </source>
</evidence>
<dbReference type="AlphaFoldDB" id="B4VIM7"/>
<reference evidence="1 2" key="1">
    <citation type="submission" date="2008-07" db="EMBL/GenBank/DDBJ databases">
        <authorList>
            <person name="Tandeau de Marsac N."/>
            <person name="Ferriera S."/>
            <person name="Johnson J."/>
            <person name="Kravitz S."/>
            <person name="Beeson K."/>
            <person name="Sutton G."/>
            <person name="Rogers Y.-H."/>
            <person name="Friedman R."/>
            <person name="Frazier M."/>
            <person name="Venter J.C."/>
        </authorList>
    </citation>
    <scope>NUCLEOTIDE SEQUENCE [LARGE SCALE GENOMIC DNA]</scope>
    <source>
        <strain evidence="1 2">PCC 7420</strain>
    </source>
</reference>
<name>B4VIM7_9CYAN</name>
<accession>B4VIM7</accession>
<dbReference type="EMBL" id="DS989842">
    <property type="protein sequence ID" value="EDX78112.1"/>
    <property type="molecule type" value="Genomic_DNA"/>
</dbReference>
<organism evidence="1 2">
    <name type="scientific">Coleofasciculus chthonoplastes PCC 7420</name>
    <dbReference type="NCBI Taxonomy" id="118168"/>
    <lineage>
        <taxon>Bacteria</taxon>
        <taxon>Bacillati</taxon>
        <taxon>Cyanobacteriota</taxon>
        <taxon>Cyanophyceae</taxon>
        <taxon>Coleofasciculales</taxon>
        <taxon>Coleofasciculaceae</taxon>
        <taxon>Coleofasciculus</taxon>
    </lineage>
</organism>
<dbReference type="STRING" id="118168.MC7420_7850"/>